<dbReference type="Proteomes" id="UP000727962">
    <property type="component" value="Unassembled WGS sequence"/>
</dbReference>
<organism evidence="8 9">
    <name type="scientific">Fimbriimonas ginsengisoli</name>
    <dbReference type="NCBI Taxonomy" id="1005039"/>
    <lineage>
        <taxon>Bacteria</taxon>
        <taxon>Bacillati</taxon>
        <taxon>Armatimonadota</taxon>
        <taxon>Fimbriimonadia</taxon>
        <taxon>Fimbriimonadales</taxon>
        <taxon>Fimbriimonadaceae</taxon>
        <taxon>Fimbriimonas</taxon>
    </lineage>
</organism>
<dbReference type="GO" id="GO:0004519">
    <property type="term" value="F:endonuclease activity"/>
    <property type="evidence" value="ECO:0007669"/>
    <property type="project" value="UniProtKB-KW"/>
</dbReference>
<dbReference type="GO" id="GO:0016787">
    <property type="term" value="F:hydrolase activity"/>
    <property type="evidence" value="ECO:0007669"/>
    <property type="project" value="UniProtKB-KW"/>
</dbReference>
<evidence type="ECO:0000256" key="2">
    <source>
        <dbReference type="ARBA" id="ARBA00022649"/>
    </source>
</evidence>
<proteinExistence type="inferred from homology"/>
<name>A0A931LSN0_FIMGI</name>
<protein>
    <submittedName>
        <fullName evidence="8">Type II toxin-antitoxin system HicA family toxin</fullName>
    </submittedName>
</protein>
<dbReference type="AlphaFoldDB" id="A0A931LSN0"/>
<dbReference type="EMBL" id="JACOSL010000039">
    <property type="protein sequence ID" value="MBI1756740.1"/>
    <property type="molecule type" value="Genomic_DNA"/>
</dbReference>
<evidence type="ECO:0000256" key="7">
    <source>
        <dbReference type="ARBA" id="ARBA00023016"/>
    </source>
</evidence>
<dbReference type="SUPFAM" id="SSF54786">
    <property type="entry name" value="YcfA/nrd intein domain"/>
    <property type="match status" value="1"/>
</dbReference>
<evidence type="ECO:0000256" key="4">
    <source>
        <dbReference type="ARBA" id="ARBA00022759"/>
    </source>
</evidence>
<dbReference type="InterPro" id="IPR012933">
    <property type="entry name" value="HicA_mRNA_interferase"/>
</dbReference>
<evidence type="ECO:0000256" key="6">
    <source>
        <dbReference type="ARBA" id="ARBA00022884"/>
    </source>
</evidence>
<accession>A0A931LSN0</accession>
<keyword evidence="6" id="KW-0694">RNA-binding</keyword>
<keyword evidence="5" id="KW-0378">Hydrolase</keyword>
<evidence type="ECO:0000313" key="9">
    <source>
        <dbReference type="Proteomes" id="UP000727962"/>
    </source>
</evidence>
<gene>
    <name evidence="8" type="ORF">HYR64_06500</name>
</gene>
<comment type="similarity">
    <text evidence="1">Belongs to the HicA mRNA interferase family.</text>
</comment>
<keyword evidence="4" id="KW-0255">Endonuclease</keyword>
<dbReference type="Pfam" id="PF07927">
    <property type="entry name" value="HicA_toxin"/>
    <property type="match status" value="1"/>
</dbReference>
<sequence length="74" mass="8320">MARLPSDLSGKQVRTALERVGFVFRRQSGSHMVLRRELPFARVVVPDHRSIRPGTLRHIIAEAGLSVDEFVALL</sequence>
<evidence type="ECO:0000313" key="8">
    <source>
        <dbReference type="EMBL" id="MBI1756740.1"/>
    </source>
</evidence>
<evidence type="ECO:0000256" key="3">
    <source>
        <dbReference type="ARBA" id="ARBA00022722"/>
    </source>
</evidence>
<dbReference type="GO" id="GO:0003729">
    <property type="term" value="F:mRNA binding"/>
    <property type="evidence" value="ECO:0007669"/>
    <property type="project" value="InterPro"/>
</dbReference>
<keyword evidence="7" id="KW-0346">Stress response</keyword>
<keyword evidence="2" id="KW-1277">Toxin-antitoxin system</keyword>
<dbReference type="Gene3D" id="3.30.920.30">
    <property type="entry name" value="Hypothetical protein"/>
    <property type="match status" value="1"/>
</dbReference>
<evidence type="ECO:0000256" key="5">
    <source>
        <dbReference type="ARBA" id="ARBA00022801"/>
    </source>
</evidence>
<keyword evidence="3" id="KW-0540">Nuclease</keyword>
<comment type="caution">
    <text evidence="8">The sequence shown here is derived from an EMBL/GenBank/DDBJ whole genome shotgun (WGS) entry which is preliminary data.</text>
</comment>
<dbReference type="InterPro" id="IPR038570">
    <property type="entry name" value="HicA_sf"/>
</dbReference>
<evidence type="ECO:0000256" key="1">
    <source>
        <dbReference type="ARBA" id="ARBA00006620"/>
    </source>
</evidence>
<reference evidence="8" key="1">
    <citation type="submission" date="2020-07" db="EMBL/GenBank/DDBJ databases">
        <title>Huge and variable diversity of episymbiotic CPR bacteria and DPANN archaea in groundwater ecosystems.</title>
        <authorList>
            <person name="He C.Y."/>
            <person name="Keren R."/>
            <person name="Whittaker M."/>
            <person name="Farag I.F."/>
            <person name="Doudna J."/>
            <person name="Cate J.H.D."/>
            <person name="Banfield J.F."/>
        </authorList>
    </citation>
    <scope>NUCLEOTIDE SEQUENCE</scope>
    <source>
        <strain evidence="8">NC_groundwater_17_Pr7_B-0.1um_64_12</strain>
    </source>
</reference>